<protein>
    <submittedName>
        <fullName evidence="1">Uncharacterized protein</fullName>
    </submittedName>
</protein>
<keyword evidence="2" id="KW-1185">Reference proteome</keyword>
<dbReference type="RefSeq" id="WP_012282227.1">
    <property type="nucleotide sequence ID" value="NC_010337.2"/>
</dbReference>
<dbReference type="OrthoDB" id="2088420at2"/>
<reference evidence="1 2" key="1">
    <citation type="journal article" date="2008" name="J. Bacteriol.">
        <title>The genome of Heliobacterium modesticaldum, a phototrophic representative of the Firmicutes containing the simplest photosynthetic apparatus.</title>
        <authorList>
            <person name="Sattley W.M."/>
            <person name="Madigan M.T."/>
            <person name="Swingley W.D."/>
            <person name="Cheung P.C."/>
            <person name="Clocksin K.M."/>
            <person name="Conrad A.L."/>
            <person name="Dejesa L.C."/>
            <person name="Honchak B.M."/>
            <person name="Jung D.O."/>
            <person name="Karbach L.E."/>
            <person name="Kurdoglu A."/>
            <person name="Lahiri S."/>
            <person name="Mastrian S.D."/>
            <person name="Page L.E."/>
            <person name="Taylor H.L."/>
            <person name="Wang Z.T."/>
            <person name="Raymond J."/>
            <person name="Chen M."/>
            <person name="Blankenship R.E."/>
            <person name="Touchman J.W."/>
        </authorList>
    </citation>
    <scope>NUCLEOTIDE SEQUENCE [LARGE SCALE GENOMIC DNA]</scope>
    <source>
        <strain evidence="2">ATCC 51547 / Ice1</strain>
    </source>
</reference>
<dbReference type="HOGENOM" id="CLU_1649796_0_0_9"/>
<sequence>MDSAYTLSPAYRPMMCDRLCGMIGQEVTAEVRHPEGVRTYRGRLVSVGDDYIELEMEDSRPTAQRNDAVTEVMAGGEAYPSEETMTAEAVMAPEEMTAVETMAGDTVQAEQFFYPPYRYPYRFPYRRPFYGPGFGPGPFYRTFIPLFLLTSLLARTGYYY</sequence>
<evidence type="ECO:0000313" key="1">
    <source>
        <dbReference type="EMBL" id="ABZ83704.1"/>
    </source>
</evidence>
<name>B0TAQ2_HELMI</name>
<dbReference type="Proteomes" id="UP000008550">
    <property type="component" value="Chromosome"/>
</dbReference>
<dbReference type="KEGG" id="hmo:HM1_0857"/>
<proteinExistence type="predicted"/>
<accession>B0TAQ2</accession>
<evidence type="ECO:0000313" key="2">
    <source>
        <dbReference type="Proteomes" id="UP000008550"/>
    </source>
</evidence>
<dbReference type="EMBL" id="CP000930">
    <property type="protein sequence ID" value="ABZ83704.1"/>
    <property type="molecule type" value="Genomic_DNA"/>
</dbReference>
<organism evidence="1 2">
    <name type="scientific">Heliobacterium modesticaldum (strain ATCC 51547 / Ice1)</name>
    <dbReference type="NCBI Taxonomy" id="498761"/>
    <lineage>
        <taxon>Bacteria</taxon>
        <taxon>Bacillati</taxon>
        <taxon>Bacillota</taxon>
        <taxon>Clostridia</taxon>
        <taxon>Eubacteriales</taxon>
        <taxon>Heliobacteriaceae</taxon>
        <taxon>Heliomicrobium</taxon>
    </lineage>
</organism>
<dbReference type="STRING" id="498761.HM1_0857"/>
<gene>
    <name evidence="1" type="ORF">HM1_0857</name>
</gene>
<dbReference type="AlphaFoldDB" id="B0TAQ2"/>